<gene>
    <name evidence="2" type="ORF">Q8A70_18480</name>
</gene>
<keyword evidence="2" id="KW-0378">Hydrolase</keyword>
<name>A0ABU0YPN8_9PROT</name>
<dbReference type="InterPro" id="IPR036514">
    <property type="entry name" value="SGNH_hydro_sf"/>
</dbReference>
<dbReference type="EMBL" id="JAUYVI010000005">
    <property type="protein sequence ID" value="MDQ7249682.1"/>
    <property type="molecule type" value="Genomic_DNA"/>
</dbReference>
<protein>
    <submittedName>
        <fullName evidence="2">SGNH/GDSL hydrolase family protein</fullName>
    </submittedName>
</protein>
<dbReference type="InterPro" id="IPR013830">
    <property type="entry name" value="SGNH_hydro"/>
</dbReference>
<sequence>MPTILCYGDSNTFGTAPMAHLDDDRRFGFGERWVEVMRQALGADWWVVEEGLPGRTTVLDDPIEGIYKNGLTYLTPCLESHRPLDIVTIALGTNDLKARFHMPPGDIAAGAGILVETVAKALAAFGQSAKVLLIAPPPILEVGCLADMFAGGAVKSRAFATQYEAVAARLGAGFLDAGSVIASSKVDGIHFDLPEHQKLGQAVAAAVRRL</sequence>
<reference evidence="3" key="1">
    <citation type="submission" date="2023-08" db="EMBL/GenBank/DDBJ databases">
        <title>Rhodospirillaceae gen. nov., a novel taxon isolated from the Yangtze River Yuezi River estuary sludge.</title>
        <authorList>
            <person name="Ruan L."/>
        </authorList>
    </citation>
    <scope>NUCLEOTIDE SEQUENCE [LARGE SCALE GENOMIC DNA]</scope>
    <source>
        <strain evidence="3">R-7</strain>
    </source>
</reference>
<dbReference type="Pfam" id="PF13472">
    <property type="entry name" value="Lipase_GDSL_2"/>
    <property type="match status" value="1"/>
</dbReference>
<dbReference type="Proteomes" id="UP001230156">
    <property type="component" value="Unassembled WGS sequence"/>
</dbReference>
<dbReference type="RefSeq" id="WP_379957889.1">
    <property type="nucleotide sequence ID" value="NZ_JAUYVI010000005.1"/>
</dbReference>
<dbReference type="GO" id="GO:0016787">
    <property type="term" value="F:hydrolase activity"/>
    <property type="evidence" value="ECO:0007669"/>
    <property type="project" value="UniProtKB-KW"/>
</dbReference>
<dbReference type="Gene3D" id="3.40.50.1110">
    <property type="entry name" value="SGNH hydrolase"/>
    <property type="match status" value="1"/>
</dbReference>
<accession>A0ABU0YPN8</accession>
<proteinExistence type="predicted"/>
<evidence type="ECO:0000313" key="2">
    <source>
        <dbReference type="EMBL" id="MDQ7249682.1"/>
    </source>
</evidence>
<comment type="caution">
    <text evidence="2">The sequence shown here is derived from an EMBL/GenBank/DDBJ whole genome shotgun (WGS) entry which is preliminary data.</text>
</comment>
<keyword evidence="3" id="KW-1185">Reference proteome</keyword>
<dbReference type="CDD" id="cd01839">
    <property type="entry name" value="SGNH_arylesterase_like"/>
    <property type="match status" value="1"/>
</dbReference>
<feature type="domain" description="SGNH hydrolase-type esterase" evidence="1">
    <location>
        <begin position="6"/>
        <end position="185"/>
    </location>
</feature>
<evidence type="ECO:0000313" key="3">
    <source>
        <dbReference type="Proteomes" id="UP001230156"/>
    </source>
</evidence>
<dbReference type="SUPFAM" id="SSF52266">
    <property type="entry name" value="SGNH hydrolase"/>
    <property type="match status" value="1"/>
</dbReference>
<evidence type="ECO:0000259" key="1">
    <source>
        <dbReference type="Pfam" id="PF13472"/>
    </source>
</evidence>
<organism evidence="2 3">
    <name type="scientific">Dongia sedimenti</name>
    <dbReference type="NCBI Taxonomy" id="3064282"/>
    <lineage>
        <taxon>Bacteria</taxon>
        <taxon>Pseudomonadati</taxon>
        <taxon>Pseudomonadota</taxon>
        <taxon>Alphaproteobacteria</taxon>
        <taxon>Rhodospirillales</taxon>
        <taxon>Dongiaceae</taxon>
        <taxon>Dongia</taxon>
    </lineage>
</organism>